<feature type="compositionally biased region" description="Acidic residues" evidence="1">
    <location>
        <begin position="236"/>
        <end position="263"/>
    </location>
</feature>
<comment type="caution">
    <text evidence="2">The sequence shown here is derived from an EMBL/GenBank/DDBJ whole genome shotgun (WGS) entry which is preliminary data.</text>
</comment>
<accession>A0A7W5E5Y1</accession>
<protein>
    <submittedName>
        <fullName evidence="2">Uncharacterized protein</fullName>
    </submittedName>
</protein>
<reference evidence="2 3" key="1">
    <citation type="submission" date="2020-08" db="EMBL/GenBank/DDBJ databases">
        <title>Genomic Encyclopedia of Type Strains, Phase III (KMG-III): the genomes of soil and plant-associated and newly described type strains.</title>
        <authorList>
            <person name="Whitman W."/>
        </authorList>
    </citation>
    <scope>NUCLEOTIDE SEQUENCE [LARGE SCALE GENOMIC DNA]</scope>
    <source>
        <strain evidence="2 3">CECT 8075</strain>
    </source>
</reference>
<evidence type="ECO:0000256" key="1">
    <source>
        <dbReference type="SAM" id="MobiDB-lite"/>
    </source>
</evidence>
<gene>
    <name evidence="2" type="ORF">FHS27_005727</name>
</gene>
<evidence type="ECO:0000313" key="3">
    <source>
        <dbReference type="Proteomes" id="UP000536179"/>
    </source>
</evidence>
<dbReference type="AlphaFoldDB" id="A0A7W5E5Y1"/>
<sequence>MQRRWTVILLPRLLVCLLGFILVVETASASPRGGFFGAILGEGDEEDKPKPPVPPIGKTIRPLVVLRPLPRPVAPPAVPVFVESEVVGDEAVDDETVEDDLVDEVDVMSEMEISSAVELNEPTEINSANDSGEVALSAIVDEVSASPAKDKADDSLEIDRLDGGVAFNAPMTNSESIENVDDAVDAEPVADDAMDAEEAMGAEDESAVEMDLDGASLDELVEELYEDAIDTTAIESADDDSSEDDSAEDVSLSEEAETEEAELAEPTADELSLADQVPRESSTDADADELAEAVSVPVVEWTPEMLSLRKAIRATFNLYKQPLSTQVMPPTAVMHACVAFGSETELVINTRTRQRVNAVGALCWNYPCAGKRLLVATEHNVMPRIGHGYQTKRGELLSTFAMSAISTKNEIRIGESSGTVGDLVRWEQASVQSGVDLSLTLFGLSTYLDADTTWTNAAGETWSLDRIAGEELSRKVSVTEADSIDRLMGLTRYVVWARKHDVPRTGRHLQVERYIARFHEHALKLQGRDGSWGPLYLGYSGSTDPAALARQLVVPARQESLYSTGSILLWLTMSLTPEQLQSPEIVRAVIHVNNGLASDRRREKLTTLSPHELAMSMRSLRAIAEYDRRVFVAAEKQPLAMR</sequence>
<dbReference type="EMBL" id="JACHXU010000028">
    <property type="protein sequence ID" value="MBB3209882.1"/>
    <property type="molecule type" value="Genomic_DNA"/>
</dbReference>
<name>A0A7W5E5Y1_9BACT</name>
<dbReference type="Proteomes" id="UP000536179">
    <property type="component" value="Unassembled WGS sequence"/>
</dbReference>
<feature type="region of interest" description="Disordered" evidence="1">
    <location>
        <begin position="233"/>
        <end position="287"/>
    </location>
</feature>
<dbReference type="RefSeq" id="WP_184308830.1">
    <property type="nucleotide sequence ID" value="NZ_JACHXU010000028.1"/>
</dbReference>
<keyword evidence="3" id="KW-1185">Reference proteome</keyword>
<proteinExistence type="predicted"/>
<organism evidence="2 3">
    <name type="scientific">Aporhodopirellula rubra</name>
    <dbReference type="NCBI Taxonomy" id="980271"/>
    <lineage>
        <taxon>Bacteria</taxon>
        <taxon>Pseudomonadati</taxon>
        <taxon>Planctomycetota</taxon>
        <taxon>Planctomycetia</taxon>
        <taxon>Pirellulales</taxon>
        <taxon>Pirellulaceae</taxon>
        <taxon>Aporhodopirellula</taxon>
    </lineage>
</organism>
<evidence type="ECO:0000313" key="2">
    <source>
        <dbReference type="EMBL" id="MBB3209882.1"/>
    </source>
</evidence>